<keyword evidence="2" id="KW-0328">Glycosyltransferase</keyword>
<evidence type="ECO:0000256" key="2">
    <source>
        <dbReference type="ARBA" id="ARBA00022676"/>
    </source>
</evidence>
<dbReference type="InterPro" id="IPR029044">
    <property type="entry name" value="Nucleotide-diphossugar_trans"/>
</dbReference>
<dbReference type="Pfam" id="PF00535">
    <property type="entry name" value="Glycos_transf_2"/>
    <property type="match status" value="1"/>
</dbReference>
<dbReference type="PANTHER" id="PTHR43179:SF12">
    <property type="entry name" value="GALACTOFURANOSYLTRANSFERASE GLFT2"/>
    <property type="match status" value="1"/>
</dbReference>
<gene>
    <name evidence="5" type="ORF">SDC9_54877</name>
</gene>
<dbReference type="SUPFAM" id="SSF53448">
    <property type="entry name" value="Nucleotide-diphospho-sugar transferases"/>
    <property type="match status" value="1"/>
</dbReference>
<protein>
    <recommendedName>
        <fullName evidence="4">Glycosyltransferase 2-like domain-containing protein</fullName>
    </recommendedName>
</protein>
<feature type="domain" description="Glycosyltransferase 2-like" evidence="4">
    <location>
        <begin position="5"/>
        <end position="148"/>
    </location>
</feature>
<comment type="similarity">
    <text evidence="1">Belongs to the glycosyltransferase 2 family.</text>
</comment>
<organism evidence="5">
    <name type="scientific">bioreactor metagenome</name>
    <dbReference type="NCBI Taxonomy" id="1076179"/>
    <lineage>
        <taxon>unclassified sequences</taxon>
        <taxon>metagenomes</taxon>
        <taxon>ecological metagenomes</taxon>
    </lineage>
</organism>
<evidence type="ECO:0000313" key="5">
    <source>
        <dbReference type="EMBL" id="MPM08564.1"/>
    </source>
</evidence>
<evidence type="ECO:0000256" key="3">
    <source>
        <dbReference type="ARBA" id="ARBA00022679"/>
    </source>
</evidence>
<keyword evidence="3" id="KW-0808">Transferase</keyword>
<comment type="caution">
    <text evidence="5">The sequence shown here is derived from an EMBL/GenBank/DDBJ whole genome shotgun (WGS) entry which is preliminary data.</text>
</comment>
<dbReference type="EMBL" id="VSSQ01001464">
    <property type="protein sequence ID" value="MPM08564.1"/>
    <property type="molecule type" value="Genomic_DNA"/>
</dbReference>
<dbReference type="Gene3D" id="3.90.550.10">
    <property type="entry name" value="Spore Coat Polysaccharide Biosynthesis Protein SpsA, Chain A"/>
    <property type="match status" value="1"/>
</dbReference>
<name>A0A644X357_9ZZZZ</name>
<sequence>MKTAIVILNWNGAHYLQQFLPVLREYTISSDVDIYVADNGSTDNSLLILGKYFQEVKILLLNRNYGFAEGYNRALAQIEADYYVILNSDVEVTPGWLEPLLGYLQQHPDVAACQPKILSYHKRTHFEHAGAAGGFIDMLGYPFCRGRVLAVTEEDRGQYDEVCDVFWATGACLVIRAEVFEKEGGFDDDFFAHMEEIDLCWRLKSRGYRIVCVPQSKVYHVGGGTLHVEHPRKTYLNFRNNLLLLYKNLPQKQLFPVLFLRFFMDYLAAFQFFVTGKPQNAKAVFKARVDFRKMLSSFKSKRKENLQKTTQIHVPEIARKSVILNYYLLGRKTYNAESGKRRVNN</sequence>
<dbReference type="CDD" id="cd04186">
    <property type="entry name" value="GT_2_like_c"/>
    <property type="match status" value="1"/>
</dbReference>
<accession>A0A644X357</accession>
<dbReference type="AlphaFoldDB" id="A0A644X357"/>
<reference evidence="5" key="1">
    <citation type="submission" date="2019-08" db="EMBL/GenBank/DDBJ databases">
        <authorList>
            <person name="Kucharzyk K."/>
            <person name="Murdoch R.W."/>
            <person name="Higgins S."/>
            <person name="Loffler F."/>
        </authorList>
    </citation>
    <scope>NUCLEOTIDE SEQUENCE</scope>
</reference>
<dbReference type="PANTHER" id="PTHR43179">
    <property type="entry name" value="RHAMNOSYLTRANSFERASE WBBL"/>
    <property type="match status" value="1"/>
</dbReference>
<dbReference type="InterPro" id="IPR001173">
    <property type="entry name" value="Glyco_trans_2-like"/>
</dbReference>
<proteinExistence type="inferred from homology"/>
<dbReference type="GO" id="GO:0016757">
    <property type="term" value="F:glycosyltransferase activity"/>
    <property type="evidence" value="ECO:0007669"/>
    <property type="project" value="UniProtKB-KW"/>
</dbReference>
<evidence type="ECO:0000256" key="1">
    <source>
        <dbReference type="ARBA" id="ARBA00006739"/>
    </source>
</evidence>
<evidence type="ECO:0000259" key="4">
    <source>
        <dbReference type="Pfam" id="PF00535"/>
    </source>
</evidence>